<proteinExistence type="predicted"/>
<evidence type="ECO:0000313" key="2">
    <source>
        <dbReference type="Proteomes" id="UP001066276"/>
    </source>
</evidence>
<dbReference type="AlphaFoldDB" id="A0AAV7QZ23"/>
<name>A0AAV7QZ23_PLEWA</name>
<comment type="caution">
    <text evidence="1">The sequence shown here is derived from an EMBL/GenBank/DDBJ whole genome shotgun (WGS) entry which is preliminary data.</text>
</comment>
<keyword evidence="2" id="KW-1185">Reference proteome</keyword>
<organism evidence="1 2">
    <name type="scientific">Pleurodeles waltl</name>
    <name type="common">Iberian ribbed newt</name>
    <dbReference type="NCBI Taxonomy" id="8319"/>
    <lineage>
        <taxon>Eukaryota</taxon>
        <taxon>Metazoa</taxon>
        <taxon>Chordata</taxon>
        <taxon>Craniata</taxon>
        <taxon>Vertebrata</taxon>
        <taxon>Euteleostomi</taxon>
        <taxon>Amphibia</taxon>
        <taxon>Batrachia</taxon>
        <taxon>Caudata</taxon>
        <taxon>Salamandroidea</taxon>
        <taxon>Salamandridae</taxon>
        <taxon>Pleurodelinae</taxon>
        <taxon>Pleurodeles</taxon>
    </lineage>
</organism>
<accession>A0AAV7QZ23</accession>
<evidence type="ECO:0000313" key="1">
    <source>
        <dbReference type="EMBL" id="KAJ1145754.1"/>
    </source>
</evidence>
<dbReference type="Proteomes" id="UP001066276">
    <property type="component" value="Chromosome 6"/>
</dbReference>
<reference evidence="1" key="1">
    <citation type="journal article" date="2022" name="bioRxiv">
        <title>Sequencing and chromosome-scale assembly of the giantPleurodeles waltlgenome.</title>
        <authorList>
            <person name="Brown T."/>
            <person name="Elewa A."/>
            <person name="Iarovenko S."/>
            <person name="Subramanian E."/>
            <person name="Araus A.J."/>
            <person name="Petzold A."/>
            <person name="Susuki M."/>
            <person name="Suzuki K.-i.T."/>
            <person name="Hayashi T."/>
            <person name="Toyoda A."/>
            <person name="Oliveira C."/>
            <person name="Osipova E."/>
            <person name="Leigh N.D."/>
            <person name="Simon A."/>
            <person name="Yun M.H."/>
        </authorList>
    </citation>
    <scope>NUCLEOTIDE SEQUENCE</scope>
    <source>
        <strain evidence="1">20211129_DDA</strain>
        <tissue evidence="1">Liver</tissue>
    </source>
</reference>
<gene>
    <name evidence="1" type="ORF">NDU88_012038</name>
</gene>
<protein>
    <submittedName>
        <fullName evidence="1">Uncharacterized protein</fullName>
    </submittedName>
</protein>
<dbReference type="EMBL" id="JANPWB010000010">
    <property type="protein sequence ID" value="KAJ1145754.1"/>
    <property type="molecule type" value="Genomic_DNA"/>
</dbReference>
<sequence length="161" mass="18199">MWDSSTSFQPVGLTDTPDKPYLILAEISDFQAALEMKRDTTALSLGERKDGQCKLRENAQRTESALKGLTSNYALSASWKGWRVKTQNLLLNSGCRGKFVFERTYHLSGKRLPLGNTPMPDSCQPHELSGQDHILQKIRANRLIITHSCRVMREKPSHNDI</sequence>